<dbReference type="PANTHER" id="PTHR39063:SF1">
    <property type="entry name" value="OFD1 CENTRIOLE AND CENTRIOLAR SATELLITE PROTEIN"/>
    <property type="match status" value="1"/>
</dbReference>
<dbReference type="Pfam" id="PF16045">
    <property type="entry name" value="LisH_2"/>
    <property type="match status" value="1"/>
</dbReference>
<dbReference type="InterPro" id="IPR055289">
    <property type="entry name" value="OFD1"/>
</dbReference>
<dbReference type="InterPro" id="IPR006594">
    <property type="entry name" value="LisH"/>
</dbReference>
<dbReference type="GO" id="GO:0060287">
    <property type="term" value="P:epithelial cilium movement involved in determination of left/right asymmetry"/>
    <property type="evidence" value="ECO:0007669"/>
    <property type="project" value="TreeGrafter"/>
</dbReference>
<gene>
    <name evidence="1" type="ORF">CLF_110837</name>
</gene>
<dbReference type="SMART" id="SM00667">
    <property type="entry name" value="LisH"/>
    <property type="match status" value="1"/>
</dbReference>
<dbReference type="PROSITE" id="PS50896">
    <property type="entry name" value="LISH"/>
    <property type="match status" value="1"/>
</dbReference>
<dbReference type="AlphaFoldDB" id="G7YL76"/>
<name>G7YL76_CLOSI</name>
<evidence type="ECO:0000313" key="2">
    <source>
        <dbReference type="Proteomes" id="UP000008909"/>
    </source>
</evidence>
<reference evidence="1" key="1">
    <citation type="journal article" date="2011" name="Genome Biol.">
        <title>The draft genome of the carcinogenic human liver fluke Clonorchis sinensis.</title>
        <authorList>
            <person name="Wang X."/>
            <person name="Chen W."/>
            <person name="Huang Y."/>
            <person name="Sun J."/>
            <person name="Men J."/>
            <person name="Liu H."/>
            <person name="Luo F."/>
            <person name="Guo L."/>
            <person name="Lv X."/>
            <person name="Deng C."/>
            <person name="Zhou C."/>
            <person name="Fan Y."/>
            <person name="Li X."/>
            <person name="Huang L."/>
            <person name="Hu Y."/>
            <person name="Liang C."/>
            <person name="Hu X."/>
            <person name="Xu J."/>
            <person name="Yu X."/>
        </authorList>
    </citation>
    <scope>NUCLEOTIDE SEQUENCE [LARGE SCALE GENOMIC DNA]</scope>
    <source>
        <strain evidence="1">Henan</strain>
    </source>
</reference>
<dbReference type="PANTHER" id="PTHR39063">
    <property type="entry name" value="ORAL-FACIAL-DIGITAL SYNDROME 1 PROTEIN HOMOLOG"/>
    <property type="match status" value="1"/>
</dbReference>
<reference key="2">
    <citation type="submission" date="2011-10" db="EMBL/GenBank/DDBJ databases">
        <title>The genome and transcriptome sequence of Clonorchis sinensis provide insights into the carcinogenic liver fluke.</title>
        <authorList>
            <person name="Wang X."/>
            <person name="Huang Y."/>
            <person name="Chen W."/>
            <person name="Liu H."/>
            <person name="Guo L."/>
            <person name="Chen Y."/>
            <person name="Luo F."/>
            <person name="Zhou W."/>
            <person name="Sun J."/>
            <person name="Mao Q."/>
            <person name="Liang P."/>
            <person name="Zhou C."/>
            <person name="Tian Y."/>
            <person name="Men J."/>
            <person name="Lv X."/>
            <person name="Huang L."/>
            <person name="Zhou J."/>
            <person name="Hu Y."/>
            <person name="Li R."/>
            <person name="Zhang F."/>
            <person name="Lei H."/>
            <person name="Li X."/>
            <person name="Hu X."/>
            <person name="Liang C."/>
            <person name="Xu J."/>
            <person name="Wu Z."/>
            <person name="Yu X."/>
        </authorList>
    </citation>
    <scope>NUCLEOTIDE SEQUENCE</scope>
    <source>
        <strain>Henan</strain>
    </source>
</reference>
<dbReference type="Proteomes" id="UP000008909">
    <property type="component" value="Unassembled WGS sequence"/>
</dbReference>
<dbReference type="EMBL" id="DF143568">
    <property type="protein sequence ID" value="GAA53707.1"/>
    <property type="molecule type" value="Genomic_DNA"/>
</dbReference>
<proteinExistence type="predicted"/>
<protein>
    <submittedName>
        <fullName evidence="1">Oral-facial-digital syndrome 1 protein</fullName>
    </submittedName>
</protein>
<dbReference type="GO" id="GO:0036064">
    <property type="term" value="C:ciliary basal body"/>
    <property type="evidence" value="ECO:0007669"/>
    <property type="project" value="TreeGrafter"/>
</dbReference>
<accession>G7YL76</accession>
<evidence type="ECO:0000313" key="1">
    <source>
        <dbReference type="EMBL" id="GAA53707.1"/>
    </source>
</evidence>
<keyword evidence="2" id="KW-1185">Reference proteome</keyword>
<feature type="non-terminal residue" evidence="1">
    <location>
        <position position="123"/>
    </location>
</feature>
<sequence>MTSATPKLVRRQKRLPNTQSSLKTFLYRMLKDTGDLDSLKVSKPFHSLSLSKQSQIRQRMILELKERNQTTVHMNGEIDFGREEPDMYQDLVNCLFMDHLQTCDYLYTLSVFLPECGLTNYKV</sequence>
<organism evidence="1 2">
    <name type="scientific">Clonorchis sinensis</name>
    <name type="common">Chinese liver fluke</name>
    <dbReference type="NCBI Taxonomy" id="79923"/>
    <lineage>
        <taxon>Eukaryota</taxon>
        <taxon>Metazoa</taxon>
        <taxon>Spiralia</taxon>
        <taxon>Lophotrochozoa</taxon>
        <taxon>Platyhelminthes</taxon>
        <taxon>Trematoda</taxon>
        <taxon>Digenea</taxon>
        <taxon>Opisthorchiida</taxon>
        <taxon>Opisthorchiata</taxon>
        <taxon>Opisthorchiidae</taxon>
        <taxon>Clonorchis</taxon>
    </lineage>
</organism>
<dbReference type="GO" id="GO:0005576">
    <property type="term" value="C:extracellular region"/>
    <property type="evidence" value="ECO:0007669"/>
    <property type="project" value="GOC"/>
</dbReference>